<evidence type="ECO:0000256" key="2">
    <source>
        <dbReference type="ARBA" id="ARBA00023180"/>
    </source>
</evidence>
<dbReference type="AlphaFoldDB" id="A0A8D8ABW9"/>
<dbReference type="Gene3D" id="2.40.10.10">
    <property type="entry name" value="Trypsin-like serine proteases"/>
    <property type="match status" value="1"/>
</dbReference>
<organism evidence="5">
    <name type="scientific">Culex pipiens</name>
    <name type="common">House mosquito</name>
    <dbReference type="NCBI Taxonomy" id="7175"/>
    <lineage>
        <taxon>Eukaryota</taxon>
        <taxon>Metazoa</taxon>
        <taxon>Ecdysozoa</taxon>
        <taxon>Arthropoda</taxon>
        <taxon>Hexapoda</taxon>
        <taxon>Insecta</taxon>
        <taxon>Pterygota</taxon>
        <taxon>Neoptera</taxon>
        <taxon>Endopterygota</taxon>
        <taxon>Diptera</taxon>
        <taxon>Nematocera</taxon>
        <taxon>Culicoidea</taxon>
        <taxon>Culicidae</taxon>
        <taxon>Culicinae</taxon>
        <taxon>Culicini</taxon>
        <taxon>Culex</taxon>
        <taxon>Culex</taxon>
    </lineage>
</organism>
<keyword evidence="1" id="KW-1015">Disulfide bond</keyword>
<evidence type="ECO:0000313" key="5">
    <source>
        <dbReference type="EMBL" id="CAG6453575.1"/>
    </source>
</evidence>
<evidence type="ECO:0000256" key="1">
    <source>
        <dbReference type="ARBA" id="ARBA00023157"/>
    </source>
</evidence>
<dbReference type="GO" id="GO:0006508">
    <property type="term" value="P:proteolysis"/>
    <property type="evidence" value="ECO:0007669"/>
    <property type="project" value="InterPro"/>
</dbReference>
<accession>A0A8D8ABW9</accession>
<keyword evidence="2" id="KW-0325">Glycoprotein</keyword>
<dbReference type="PANTHER" id="PTHR24256">
    <property type="entry name" value="TRYPTASE-RELATED"/>
    <property type="match status" value="1"/>
</dbReference>
<comment type="similarity">
    <text evidence="3">Belongs to the peptidase S1 family. CLIP subfamily.</text>
</comment>
<evidence type="ECO:0000259" key="4">
    <source>
        <dbReference type="PROSITE" id="PS50240"/>
    </source>
</evidence>
<dbReference type="InterPro" id="IPR001254">
    <property type="entry name" value="Trypsin_dom"/>
</dbReference>
<protein>
    <submittedName>
        <fullName evidence="5">Serine proteinase stubble</fullName>
    </submittedName>
</protein>
<evidence type="ECO:0000256" key="3">
    <source>
        <dbReference type="ARBA" id="ARBA00024195"/>
    </source>
</evidence>
<dbReference type="Pfam" id="PF00089">
    <property type="entry name" value="Trypsin"/>
    <property type="match status" value="1"/>
</dbReference>
<name>A0A8D8ABW9_CULPI</name>
<dbReference type="InterPro" id="IPR051487">
    <property type="entry name" value="Ser/Thr_Proteases_Immune/Dev"/>
</dbReference>
<dbReference type="EMBL" id="HBUE01023442">
    <property type="protein sequence ID" value="CAG6453575.1"/>
    <property type="molecule type" value="Transcribed_RNA"/>
</dbReference>
<dbReference type="GO" id="GO:0004252">
    <property type="term" value="F:serine-type endopeptidase activity"/>
    <property type="evidence" value="ECO:0007669"/>
    <property type="project" value="InterPro"/>
</dbReference>
<reference evidence="5" key="1">
    <citation type="submission" date="2021-05" db="EMBL/GenBank/DDBJ databases">
        <authorList>
            <person name="Alioto T."/>
            <person name="Alioto T."/>
            <person name="Gomez Garrido J."/>
        </authorList>
    </citation>
    <scope>NUCLEOTIDE SEQUENCE</scope>
</reference>
<dbReference type="PROSITE" id="PS50240">
    <property type="entry name" value="TRYPSIN_DOM"/>
    <property type="match status" value="1"/>
</dbReference>
<sequence length="191" mass="21442">METMFGESISTYTQTIPVEKFIRYPTSANQSRYANDLALIKLSRPADLSSVNVRPICIPTEADYPIGNPATVSGWKRAGDAASVVQRESVHLVDNGLCEQQYGRIRVELGVRESFLCVERRGQATNCGSFLSGTPLQSVRTDYDGINRYYLRGLYAFGLSRCNLNFTDVYVNVSYYGRWIKEVVELEIGVE</sequence>
<feature type="domain" description="Peptidase S1" evidence="4">
    <location>
        <begin position="1"/>
        <end position="185"/>
    </location>
</feature>
<dbReference type="SMART" id="SM00020">
    <property type="entry name" value="Tryp_SPc"/>
    <property type="match status" value="1"/>
</dbReference>
<dbReference type="InterPro" id="IPR043504">
    <property type="entry name" value="Peptidase_S1_PA_chymotrypsin"/>
</dbReference>
<dbReference type="SUPFAM" id="SSF50494">
    <property type="entry name" value="Trypsin-like serine proteases"/>
    <property type="match status" value="1"/>
</dbReference>
<dbReference type="InterPro" id="IPR009003">
    <property type="entry name" value="Peptidase_S1_PA"/>
</dbReference>
<proteinExistence type="inferred from homology"/>